<dbReference type="PROSITE" id="PS50929">
    <property type="entry name" value="ABC_TM1F"/>
    <property type="match status" value="1"/>
</dbReference>
<dbReference type="Gene3D" id="1.20.1560.10">
    <property type="entry name" value="ABC transporter type 1, transmembrane domain"/>
    <property type="match status" value="1"/>
</dbReference>
<dbReference type="InterPro" id="IPR011527">
    <property type="entry name" value="ABC1_TM_dom"/>
</dbReference>
<sequence length="312" mass="34674">MSQHILSVASLIKKDKAAIGLTWLMLALENILMALIPLFIGLSIDGLLVNDLGPLGLFAMTMAGLICVSVLRRMYDTRVYGEMKVELGKDLAPRLHGMPVSISNTRHSLARELVDFLENDLPEVFSSLIQITISVIVLVSVNALLGFASGVLLVSMLLIYGLGHGRFYRYNAGLNSQMEQQVHLLSKPSYREDRQYGAFFRHLKRLKRWEVKLSDMEAWIYGAIFLLVGLFICCNLWVGARLPGISSGQLFTIISYSWEFAEAGIALPMALQSWTRLQEISSRLNQAIQVPAKTNAANAISNKVSNEETPCL</sequence>
<evidence type="ECO:0000256" key="3">
    <source>
        <dbReference type="ARBA" id="ARBA00022989"/>
    </source>
</evidence>
<evidence type="ECO:0000256" key="2">
    <source>
        <dbReference type="ARBA" id="ARBA00022692"/>
    </source>
</evidence>
<comment type="subcellular location">
    <subcellularLocation>
        <location evidence="1">Cell membrane</location>
        <topology evidence="1">Multi-pass membrane protein</topology>
    </subcellularLocation>
</comment>
<reference evidence="10" key="2">
    <citation type="submission" date="2018-11" db="EMBL/GenBank/DDBJ databases">
        <title>Shewanella sp. R106.</title>
        <authorList>
            <person name="Hwang Y.J."/>
            <person name="Hwang C.Y."/>
        </authorList>
    </citation>
    <scope>NUCLEOTIDE SEQUENCE [LARGE SCALE GENOMIC DNA]</scope>
    <source>
        <strain evidence="10">R106</strain>
    </source>
</reference>
<dbReference type="EMBL" id="CP034073">
    <property type="protein sequence ID" value="AZG35423.1"/>
    <property type="molecule type" value="Genomic_DNA"/>
</dbReference>
<dbReference type="Pfam" id="PF13748">
    <property type="entry name" value="ABC_membrane_3"/>
    <property type="match status" value="1"/>
</dbReference>
<evidence type="ECO:0000313" key="9">
    <source>
        <dbReference type="Proteomes" id="UP000273778"/>
    </source>
</evidence>
<evidence type="ECO:0000313" key="10">
    <source>
        <dbReference type="Proteomes" id="UP000278855"/>
    </source>
</evidence>
<dbReference type="Proteomes" id="UP000273778">
    <property type="component" value="Chromosome"/>
</dbReference>
<dbReference type="GO" id="GO:0005524">
    <property type="term" value="F:ATP binding"/>
    <property type="evidence" value="ECO:0007669"/>
    <property type="project" value="InterPro"/>
</dbReference>
<gene>
    <name evidence="8" type="ORF">EGC77_14465</name>
    <name evidence="7" type="ORF">EGC80_11215</name>
</gene>
<dbReference type="GO" id="GO:0005886">
    <property type="term" value="C:plasma membrane"/>
    <property type="evidence" value="ECO:0007669"/>
    <property type="project" value="UniProtKB-SubCell"/>
</dbReference>
<keyword evidence="9" id="KW-1185">Reference proteome</keyword>
<evidence type="ECO:0000313" key="7">
    <source>
        <dbReference type="EMBL" id="AZG35423.1"/>
    </source>
</evidence>
<accession>A0A3N4E2Y1</accession>
<dbReference type="RefSeq" id="WP_124013292.1">
    <property type="nucleotide sequence ID" value="NZ_CP034073.1"/>
</dbReference>
<organism evidence="8 10">
    <name type="scientific">Shewanella psychromarinicola</name>
    <dbReference type="NCBI Taxonomy" id="2487742"/>
    <lineage>
        <taxon>Bacteria</taxon>
        <taxon>Pseudomonadati</taxon>
        <taxon>Pseudomonadota</taxon>
        <taxon>Gammaproteobacteria</taxon>
        <taxon>Alteromonadales</taxon>
        <taxon>Shewanellaceae</taxon>
        <taxon>Shewanella</taxon>
    </lineage>
</organism>
<name>A0A3N4E2Y1_9GAMM</name>
<dbReference type="Proteomes" id="UP000278855">
    <property type="component" value="Unassembled WGS sequence"/>
</dbReference>
<reference evidence="7 9" key="1">
    <citation type="submission" date="2018-11" db="EMBL/GenBank/DDBJ databases">
        <title>Shewanella sp. M2.</title>
        <authorList>
            <person name="Hwang Y.J."/>
            <person name="Hwang C.Y."/>
        </authorList>
    </citation>
    <scope>NUCLEOTIDE SEQUENCE [LARGE SCALE GENOMIC DNA]</scope>
    <source>
        <strain evidence="7 9">M2</strain>
    </source>
</reference>
<dbReference type="InterPro" id="IPR036640">
    <property type="entry name" value="ABC1_TM_sf"/>
</dbReference>
<dbReference type="EMBL" id="RKKB01000006">
    <property type="protein sequence ID" value="RPA31158.1"/>
    <property type="molecule type" value="Genomic_DNA"/>
</dbReference>
<evidence type="ECO:0000256" key="5">
    <source>
        <dbReference type="SAM" id="Phobius"/>
    </source>
</evidence>
<feature type="transmembrane region" description="Helical" evidence="5">
    <location>
        <begin position="21"/>
        <end position="40"/>
    </location>
</feature>
<evidence type="ECO:0000256" key="4">
    <source>
        <dbReference type="ARBA" id="ARBA00023136"/>
    </source>
</evidence>
<dbReference type="SUPFAM" id="SSF90123">
    <property type="entry name" value="ABC transporter transmembrane region"/>
    <property type="match status" value="1"/>
</dbReference>
<keyword evidence="4 5" id="KW-0472">Membrane</keyword>
<feature type="transmembrane region" description="Helical" evidence="5">
    <location>
        <begin position="52"/>
        <end position="71"/>
    </location>
</feature>
<evidence type="ECO:0000256" key="1">
    <source>
        <dbReference type="ARBA" id="ARBA00004651"/>
    </source>
</evidence>
<protein>
    <submittedName>
        <fullName evidence="8">ABC transporter permease</fullName>
    </submittedName>
</protein>
<keyword evidence="2 5" id="KW-0812">Transmembrane</keyword>
<feature type="transmembrane region" description="Helical" evidence="5">
    <location>
        <begin position="135"/>
        <end position="160"/>
    </location>
</feature>
<reference evidence="8" key="3">
    <citation type="submission" date="2018-11" db="EMBL/GenBank/DDBJ databases">
        <authorList>
            <person name="Hwang Y.J."/>
            <person name="Hwang C.Y."/>
        </authorList>
    </citation>
    <scope>NUCLEOTIDE SEQUENCE</scope>
    <source>
        <strain evidence="8">R106</strain>
    </source>
</reference>
<feature type="domain" description="ABC transmembrane type-1" evidence="6">
    <location>
        <begin position="113"/>
        <end position="276"/>
    </location>
</feature>
<dbReference type="OrthoDB" id="8443255at2"/>
<evidence type="ECO:0000313" key="8">
    <source>
        <dbReference type="EMBL" id="RPA31158.1"/>
    </source>
</evidence>
<feature type="transmembrane region" description="Helical" evidence="5">
    <location>
        <begin position="218"/>
        <end position="238"/>
    </location>
</feature>
<proteinExistence type="predicted"/>
<dbReference type="KEGG" id="spsr:EGC80_11215"/>
<keyword evidence="3 5" id="KW-1133">Transmembrane helix</keyword>
<dbReference type="GO" id="GO:0140359">
    <property type="term" value="F:ABC-type transporter activity"/>
    <property type="evidence" value="ECO:0007669"/>
    <property type="project" value="InterPro"/>
</dbReference>
<evidence type="ECO:0000259" key="6">
    <source>
        <dbReference type="PROSITE" id="PS50929"/>
    </source>
</evidence>
<dbReference type="AlphaFoldDB" id="A0A3N4E2Y1"/>